<reference evidence="8" key="1">
    <citation type="journal article" date="2018" name="J. Ind. Microbiol. Biotechnol.">
        <title>Genome mining reveals uncommon alkylpyrones as type III PKS products from myxobacteria.</title>
        <authorList>
            <person name="Hug J.J."/>
            <person name="Panter F."/>
            <person name="Krug D."/>
            <person name="Muller R."/>
        </authorList>
    </citation>
    <scope>NUCLEOTIDE SEQUENCE</scope>
    <source>
        <strain evidence="8">MNa3061</strain>
    </source>
</reference>
<dbReference type="GO" id="GO:0016987">
    <property type="term" value="F:sigma factor activity"/>
    <property type="evidence" value="ECO:0007669"/>
    <property type="project" value="UniProtKB-KW"/>
</dbReference>
<keyword evidence="2" id="KW-0805">Transcription regulation</keyword>
<evidence type="ECO:0000256" key="2">
    <source>
        <dbReference type="ARBA" id="ARBA00023015"/>
    </source>
</evidence>
<keyword evidence="3" id="KW-0731">Sigma factor</keyword>
<protein>
    <submittedName>
        <fullName evidence="8">RNA polymerase sigma-24 subunit ECF subfamily</fullName>
    </submittedName>
</protein>
<evidence type="ECO:0000256" key="5">
    <source>
        <dbReference type="ARBA" id="ARBA00023163"/>
    </source>
</evidence>
<dbReference type="PANTHER" id="PTHR43133">
    <property type="entry name" value="RNA POLYMERASE ECF-TYPE SIGMA FACTO"/>
    <property type="match status" value="1"/>
</dbReference>
<evidence type="ECO:0000256" key="1">
    <source>
        <dbReference type="ARBA" id="ARBA00010641"/>
    </source>
</evidence>
<dbReference type="AlphaFoldDB" id="A0A3S7UWF2"/>
<accession>A0A3S7UWF2</accession>
<dbReference type="PANTHER" id="PTHR43133:SF8">
    <property type="entry name" value="RNA POLYMERASE SIGMA FACTOR HI_1459-RELATED"/>
    <property type="match status" value="1"/>
</dbReference>
<dbReference type="CDD" id="cd06171">
    <property type="entry name" value="Sigma70_r4"/>
    <property type="match status" value="1"/>
</dbReference>
<evidence type="ECO:0000313" key="8">
    <source>
        <dbReference type="EMBL" id="AYM53085.1"/>
    </source>
</evidence>
<dbReference type="Gene3D" id="1.10.1740.10">
    <property type="match status" value="1"/>
</dbReference>
<sequence length="204" mass="23225">MDPTDLELLHAWGEGDKRAVNLLFRRYFITLVRFFRNKVTGDLDDLVQQTLLACVEGRERVTRVSAFRGYLFGVAYRVLANHYRKSGRQPQQVDLGDSSIQDLAPGITSAISLRQEQQLLFDALRRIPVQSQVALELYYWEGLTSAEIAEVLEIPLGTAQTRLRRARELLVKAIEERRREAGMTIDLPPDLDAWAASLRDLARG</sequence>
<dbReference type="InterPro" id="IPR013324">
    <property type="entry name" value="RNA_pol_sigma_r3/r4-like"/>
</dbReference>
<dbReference type="NCBIfam" id="TIGR02937">
    <property type="entry name" value="sigma70-ECF"/>
    <property type="match status" value="1"/>
</dbReference>
<dbReference type="InterPro" id="IPR036388">
    <property type="entry name" value="WH-like_DNA-bd_sf"/>
</dbReference>
<evidence type="ECO:0000259" key="7">
    <source>
        <dbReference type="Pfam" id="PF08281"/>
    </source>
</evidence>
<dbReference type="InterPro" id="IPR013249">
    <property type="entry name" value="RNA_pol_sigma70_r4_t2"/>
</dbReference>
<dbReference type="InterPro" id="IPR013325">
    <property type="entry name" value="RNA_pol_sigma_r2"/>
</dbReference>
<dbReference type="InterPro" id="IPR014284">
    <property type="entry name" value="RNA_pol_sigma-70_dom"/>
</dbReference>
<dbReference type="Pfam" id="PF08281">
    <property type="entry name" value="Sigma70_r4_2"/>
    <property type="match status" value="1"/>
</dbReference>
<name>A0A3S7UWF2_9BACT</name>
<dbReference type="GO" id="GO:0006352">
    <property type="term" value="P:DNA-templated transcription initiation"/>
    <property type="evidence" value="ECO:0007669"/>
    <property type="project" value="InterPro"/>
</dbReference>
<keyword evidence="5" id="KW-0804">Transcription</keyword>
<evidence type="ECO:0000259" key="6">
    <source>
        <dbReference type="Pfam" id="PF04542"/>
    </source>
</evidence>
<dbReference type="SUPFAM" id="SSF88659">
    <property type="entry name" value="Sigma3 and sigma4 domains of RNA polymerase sigma factors"/>
    <property type="match status" value="1"/>
</dbReference>
<keyword evidence="4" id="KW-0238">DNA-binding</keyword>
<comment type="similarity">
    <text evidence="1">Belongs to the sigma-70 factor family. ECF subfamily.</text>
</comment>
<feature type="domain" description="RNA polymerase sigma factor 70 region 4 type 2" evidence="7">
    <location>
        <begin position="119"/>
        <end position="170"/>
    </location>
</feature>
<dbReference type="InterPro" id="IPR039425">
    <property type="entry name" value="RNA_pol_sigma-70-like"/>
</dbReference>
<organism evidence="8">
    <name type="scientific">Nannocystis exedens</name>
    <dbReference type="NCBI Taxonomy" id="54"/>
    <lineage>
        <taxon>Bacteria</taxon>
        <taxon>Pseudomonadati</taxon>
        <taxon>Myxococcota</taxon>
        <taxon>Polyangia</taxon>
        <taxon>Nannocystales</taxon>
        <taxon>Nannocystaceae</taxon>
        <taxon>Nannocystis</taxon>
    </lineage>
</organism>
<dbReference type="Gene3D" id="1.10.10.10">
    <property type="entry name" value="Winged helix-like DNA-binding domain superfamily/Winged helix DNA-binding domain"/>
    <property type="match status" value="1"/>
</dbReference>
<proteinExistence type="inferred from homology"/>
<dbReference type="InterPro" id="IPR007627">
    <property type="entry name" value="RNA_pol_sigma70_r2"/>
</dbReference>
<feature type="domain" description="RNA polymerase sigma-70 region 2" evidence="6">
    <location>
        <begin position="33"/>
        <end position="88"/>
    </location>
</feature>
<evidence type="ECO:0000256" key="4">
    <source>
        <dbReference type="ARBA" id="ARBA00023125"/>
    </source>
</evidence>
<dbReference type="EMBL" id="MH908893">
    <property type="protein sequence ID" value="AYM53085.1"/>
    <property type="molecule type" value="Genomic_DNA"/>
</dbReference>
<evidence type="ECO:0000256" key="3">
    <source>
        <dbReference type="ARBA" id="ARBA00023082"/>
    </source>
</evidence>
<dbReference type="Pfam" id="PF04542">
    <property type="entry name" value="Sigma70_r2"/>
    <property type="match status" value="1"/>
</dbReference>
<dbReference type="SUPFAM" id="SSF88946">
    <property type="entry name" value="Sigma2 domain of RNA polymerase sigma factors"/>
    <property type="match status" value="1"/>
</dbReference>
<dbReference type="GO" id="GO:0003677">
    <property type="term" value="F:DNA binding"/>
    <property type="evidence" value="ECO:0007669"/>
    <property type="project" value="UniProtKB-KW"/>
</dbReference>